<protein>
    <submittedName>
        <fullName evidence="6">TetR family transcriptional regulator</fullName>
    </submittedName>
</protein>
<proteinExistence type="predicted"/>
<dbReference type="PANTHER" id="PTHR47506:SF3">
    <property type="entry name" value="HTH-TYPE TRANSCRIPTIONAL REGULATOR LMRA"/>
    <property type="match status" value="1"/>
</dbReference>
<dbReference type="SUPFAM" id="SSF46689">
    <property type="entry name" value="Homeodomain-like"/>
    <property type="match status" value="1"/>
</dbReference>
<keyword evidence="7" id="KW-1185">Reference proteome</keyword>
<dbReference type="Pfam" id="PF16925">
    <property type="entry name" value="TetR_C_13"/>
    <property type="match status" value="1"/>
</dbReference>
<feature type="DNA-binding region" description="H-T-H motif" evidence="4">
    <location>
        <begin position="31"/>
        <end position="50"/>
    </location>
</feature>
<keyword evidence="2 4" id="KW-0238">DNA-binding</keyword>
<accession>A0A3D9IBZ6</accession>
<dbReference type="PRINTS" id="PR00455">
    <property type="entry name" value="HTHTETR"/>
</dbReference>
<keyword evidence="1" id="KW-0805">Transcription regulation</keyword>
<organism evidence="6 7">
    <name type="scientific">Cohnella lupini</name>
    <dbReference type="NCBI Taxonomy" id="1294267"/>
    <lineage>
        <taxon>Bacteria</taxon>
        <taxon>Bacillati</taxon>
        <taxon>Bacillota</taxon>
        <taxon>Bacilli</taxon>
        <taxon>Bacillales</taxon>
        <taxon>Paenibacillaceae</taxon>
        <taxon>Cohnella</taxon>
    </lineage>
</organism>
<dbReference type="PROSITE" id="PS50977">
    <property type="entry name" value="HTH_TETR_2"/>
    <property type="match status" value="1"/>
</dbReference>
<evidence type="ECO:0000256" key="1">
    <source>
        <dbReference type="ARBA" id="ARBA00023015"/>
    </source>
</evidence>
<sequence length="202" mass="22651">MGTIRKGEITKKHIIEQSAKLMNQHGFLSTSLSEIVEATGMQKGGLYNHFKDKEELALQAFDYCCDSIGQYLEESIRLKSSAEDRILAYIEAYLSFTENPRMPGGCPIMNATIEADDGRSEKLLDRAQSAMRVFIQSLEDEIAKGIQNGEIRSDTDPRKTATMMMATTEGGILLSKMFTDLSYIAMIKGQLNQYVKNELCLR</sequence>
<keyword evidence="3" id="KW-0804">Transcription</keyword>
<dbReference type="InterPro" id="IPR001647">
    <property type="entry name" value="HTH_TetR"/>
</dbReference>
<evidence type="ECO:0000313" key="6">
    <source>
        <dbReference type="EMBL" id="RED59298.1"/>
    </source>
</evidence>
<dbReference type="SUPFAM" id="SSF48498">
    <property type="entry name" value="Tetracyclin repressor-like, C-terminal domain"/>
    <property type="match status" value="1"/>
</dbReference>
<dbReference type="AlphaFoldDB" id="A0A3D9IBZ6"/>
<dbReference type="Proteomes" id="UP000256869">
    <property type="component" value="Unassembled WGS sequence"/>
</dbReference>
<dbReference type="GO" id="GO:0003677">
    <property type="term" value="F:DNA binding"/>
    <property type="evidence" value="ECO:0007669"/>
    <property type="project" value="UniProtKB-UniRule"/>
</dbReference>
<evidence type="ECO:0000256" key="2">
    <source>
        <dbReference type="ARBA" id="ARBA00023125"/>
    </source>
</evidence>
<dbReference type="InterPro" id="IPR036271">
    <property type="entry name" value="Tet_transcr_reg_TetR-rel_C_sf"/>
</dbReference>
<dbReference type="EMBL" id="QRDY01000007">
    <property type="protein sequence ID" value="RED59298.1"/>
    <property type="molecule type" value="Genomic_DNA"/>
</dbReference>
<evidence type="ECO:0000256" key="4">
    <source>
        <dbReference type="PROSITE-ProRule" id="PRU00335"/>
    </source>
</evidence>
<feature type="domain" description="HTH tetR-type" evidence="5">
    <location>
        <begin position="8"/>
        <end position="68"/>
    </location>
</feature>
<dbReference type="Pfam" id="PF00440">
    <property type="entry name" value="TetR_N"/>
    <property type="match status" value="1"/>
</dbReference>
<dbReference type="InterPro" id="IPR011075">
    <property type="entry name" value="TetR_C"/>
</dbReference>
<comment type="caution">
    <text evidence="6">The sequence shown here is derived from an EMBL/GenBank/DDBJ whole genome shotgun (WGS) entry which is preliminary data.</text>
</comment>
<reference evidence="6 7" key="1">
    <citation type="submission" date="2018-07" db="EMBL/GenBank/DDBJ databases">
        <title>Genomic Encyclopedia of Type Strains, Phase III (KMG-III): the genomes of soil and plant-associated and newly described type strains.</title>
        <authorList>
            <person name="Whitman W."/>
        </authorList>
    </citation>
    <scope>NUCLEOTIDE SEQUENCE [LARGE SCALE GENOMIC DNA]</scope>
    <source>
        <strain evidence="6 7">CECT 8236</strain>
    </source>
</reference>
<dbReference type="RefSeq" id="WP_115993346.1">
    <property type="nucleotide sequence ID" value="NZ_QRDY01000007.1"/>
</dbReference>
<name>A0A3D9IBZ6_9BACL</name>
<dbReference type="PANTHER" id="PTHR47506">
    <property type="entry name" value="TRANSCRIPTIONAL REGULATORY PROTEIN"/>
    <property type="match status" value="1"/>
</dbReference>
<evidence type="ECO:0000256" key="3">
    <source>
        <dbReference type="ARBA" id="ARBA00023163"/>
    </source>
</evidence>
<gene>
    <name evidence="6" type="ORF">DFP95_107137</name>
</gene>
<evidence type="ECO:0000313" key="7">
    <source>
        <dbReference type="Proteomes" id="UP000256869"/>
    </source>
</evidence>
<dbReference type="InterPro" id="IPR009057">
    <property type="entry name" value="Homeodomain-like_sf"/>
</dbReference>
<dbReference type="OrthoDB" id="9814200at2"/>
<dbReference type="Gene3D" id="1.10.357.10">
    <property type="entry name" value="Tetracycline Repressor, domain 2"/>
    <property type="match status" value="1"/>
</dbReference>
<evidence type="ECO:0000259" key="5">
    <source>
        <dbReference type="PROSITE" id="PS50977"/>
    </source>
</evidence>